<dbReference type="InterPro" id="IPR036038">
    <property type="entry name" value="Aminotransferase-like"/>
</dbReference>
<dbReference type="RefSeq" id="WP_126377840.1">
    <property type="nucleotide sequence ID" value="NZ_AP017378.1"/>
</dbReference>
<proteinExistence type="predicted"/>
<dbReference type="InterPro" id="IPR001544">
    <property type="entry name" value="Aminotrans_IV"/>
</dbReference>
<keyword evidence="1" id="KW-0032">Aminotransferase</keyword>
<dbReference type="InterPro" id="IPR043131">
    <property type="entry name" value="BCAT-like_N"/>
</dbReference>
<protein>
    <submittedName>
        <fullName evidence="1">Aminotransferase class IV</fullName>
    </submittedName>
</protein>
<gene>
    <name evidence="1" type="ORF">DFE_1326</name>
</gene>
<keyword evidence="1" id="KW-0808">Transferase</keyword>
<dbReference type="EMBL" id="AP017378">
    <property type="protein sequence ID" value="BBD08052.1"/>
    <property type="molecule type" value="Genomic_DNA"/>
</dbReference>
<dbReference type="GO" id="GO:0008483">
    <property type="term" value="F:transaminase activity"/>
    <property type="evidence" value="ECO:0007669"/>
    <property type="project" value="UniProtKB-KW"/>
</dbReference>
<dbReference type="Gene3D" id="3.30.470.10">
    <property type="match status" value="1"/>
</dbReference>
<name>A0A2Z6AXR2_9BACT</name>
<dbReference type="Gene3D" id="3.20.10.10">
    <property type="entry name" value="D-amino Acid Aminotransferase, subunit A, domain 2"/>
    <property type="match status" value="1"/>
</dbReference>
<accession>A0A2Z6AXR2</accession>
<dbReference type="KEGG" id="dfl:DFE_1326"/>
<dbReference type="SUPFAM" id="SSF56752">
    <property type="entry name" value="D-aminoacid aminotransferase-like PLP-dependent enzymes"/>
    <property type="match status" value="1"/>
</dbReference>
<dbReference type="AlphaFoldDB" id="A0A2Z6AXR2"/>
<reference evidence="1 2" key="1">
    <citation type="journal article" date="2018" name="Sci. Adv.">
        <title>Multi-heme cytochromes provide a pathway for survival in energy-limited environments.</title>
        <authorList>
            <person name="Deng X."/>
            <person name="Dohmae N."/>
            <person name="Nealson K.H."/>
            <person name="Hashimoto K."/>
            <person name="Okamoto A."/>
        </authorList>
    </citation>
    <scope>NUCLEOTIDE SEQUENCE [LARGE SCALE GENOMIC DNA]</scope>
    <source>
        <strain evidence="1 2">IS5</strain>
    </source>
</reference>
<organism evidence="1 2">
    <name type="scientific">Desulfovibrio ferrophilus</name>
    <dbReference type="NCBI Taxonomy" id="241368"/>
    <lineage>
        <taxon>Bacteria</taxon>
        <taxon>Pseudomonadati</taxon>
        <taxon>Thermodesulfobacteriota</taxon>
        <taxon>Desulfovibrionia</taxon>
        <taxon>Desulfovibrionales</taxon>
        <taxon>Desulfovibrionaceae</taxon>
        <taxon>Desulfovibrio</taxon>
    </lineage>
</organism>
<dbReference type="Proteomes" id="UP000269883">
    <property type="component" value="Chromosome"/>
</dbReference>
<dbReference type="Pfam" id="PF01063">
    <property type="entry name" value="Aminotran_4"/>
    <property type="match status" value="1"/>
</dbReference>
<dbReference type="OrthoDB" id="9805628at2"/>
<dbReference type="InterPro" id="IPR043132">
    <property type="entry name" value="BCAT-like_C"/>
</dbReference>
<evidence type="ECO:0000313" key="2">
    <source>
        <dbReference type="Proteomes" id="UP000269883"/>
    </source>
</evidence>
<evidence type="ECO:0000313" key="1">
    <source>
        <dbReference type="EMBL" id="BBD08052.1"/>
    </source>
</evidence>
<keyword evidence="2" id="KW-1185">Reference proteome</keyword>
<sequence>MIFYRNGEYHKDRIDLSVTSPALRYGFGFFETLYWDGGRVCRLEAHQKRIFSSLKAFDLDYVDENFATIIPQVAHDNGLSGQTARINIQYPIDDTGPAQAIVMAAPYSPPDKPLRLVLTPRPFHSWLGLHKSTSHLPYFLEHKKALAAGMNGAVLAAPSGHVLEVTHAALLFQDGNTLLTPAPPLQGEQAPGILPSTALAAASETLEITARPVRVDEIGNFKCAWALNSLMGMQPIAAIGQNTFTLDDETAKAITTVIHGS</sequence>